<name>A0ACA9RWN2_9GLOM</name>
<evidence type="ECO:0000313" key="1">
    <source>
        <dbReference type="EMBL" id="CAG8813348.1"/>
    </source>
</evidence>
<proteinExistence type="predicted"/>
<dbReference type="EMBL" id="CAJVQC010074845">
    <property type="protein sequence ID" value="CAG8813348.1"/>
    <property type="molecule type" value="Genomic_DNA"/>
</dbReference>
<comment type="caution">
    <text evidence="1">The sequence shown here is derived from an EMBL/GenBank/DDBJ whole genome shotgun (WGS) entry which is preliminary data.</text>
</comment>
<dbReference type="Proteomes" id="UP000789920">
    <property type="component" value="Unassembled WGS sequence"/>
</dbReference>
<feature type="non-terminal residue" evidence="1">
    <location>
        <position position="309"/>
    </location>
</feature>
<sequence>PLQNFPNLMVELVGLSISVRRVEKFLNEIDIQKDTSVSSSYTKPVVGFSGVDISWSHDTNIRDPNDFSLRDMNVDFPIGKLSIVYGPKSSGKTLLFLSLLRETFLLRGVINFPSNSVAYVPQQAWLENTTIRDNILFGSNFVEERYWNIVDACCLLKDFENMDEADFTKCDEKDLILKDDQKARIALARALYSSAQILLLDDFLSTMDSSIAHQIIENCLKSPIIEERTVIIATNYVRPLLDVASYIAILDEGTVKSKGTPEQIRGLLNEGILGNDVDIEKSQDKKFRNSINKTFEKYITDKKIWAAEE</sequence>
<evidence type="ECO:0000313" key="2">
    <source>
        <dbReference type="Proteomes" id="UP000789920"/>
    </source>
</evidence>
<keyword evidence="2" id="KW-1185">Reference proteome</keyword>
<protein>
    <submittedName>
        <fullName evidence="1">11089_t:CDS:1</fullName>
    </submittedName>
</protein>
<feature type="non-terminal residue" evidence="1">
    <location>
        <position position="1"/>
    </location>
</feature>
<gene>
    <name evidence="1" type="ORF">RPERSI_LOCUS23748</name>
</gene>
<accession>A0ACA9RWN2</accession>
<organism evidence="1 2">
    <name type="scientific">Racocetra persica</name>
    <dbReference type="NCBI Taxonomy" id="160502"/>
    <lineage>
        <taxon>Eukaryota</taxon>
        <taxon>Fungi</taxon>
        <taxon>Fungi incertae sedis</taxon>
        <taxon>Mucoromycota</taxon>
        <taxon>Glomeromycotina</taxon>
        <taxon>Glomeromycetes</taxon>
        <taxon>Diversisporales</taxon>
        <taxon>Gigasporaceae</taxon>
        <taxon>Racocetra</taxon>
    </lineage>
</organism>
<reference evidence="1" key="1">
    <citation type="submission" date="2021-06" db="EMBL/GenBank/DDBJ databases">
        <authorList>
            <person name="Kallberg Y."/>
            <person name="Tangrot J."/>
            <person name="Rosling A."/>
        </authorList>
    </citation>
    <scope>NUCLEOTIDE SEQUENCE</scope>
    <source>
        <strain evidence="1">MA461A</strain>
    </source>
</reference>